<dbReference type="EMBL" id="QORL01000032">
    <property type="protein sequence ID" value="TFF73741.1"/>
    <property type="molecule type" value="Genomic_DNA"/>
</dbReference>
<dbReference type="RefSeq" id="WP_103829257.1">
    <property type="nucleotide sequence ID" value="NZ_QORJ01000029.1"/>
</dbReference>
<organism evidence="2 4">
    <name type="scientific">Aeromonas taiwanensis</name>
    <dbReference type="NCBI Taxonomy" id="633417"/>
    <lineage>
        <taxon>Bacteria</taxon>
        <taxon>Pseudomonadati</taxon>
        <taxon>Pseudomonadota</taxon>
        <taxon>Gammaproteobacteria</taxon>
        <taxon>Aeromonadales</taxon>
        <taxon>Aeromonadaceae</taxon>
        <taxon>Aeromonas</taxon>
    </lineage>
</organism>
<dbReference type="Proteomes" id="UP000297720">
    <property type="component" value="Unassembled WGS sequence"/>
</dbReference>
<comment type="caution">
    <text evidence="2">The sequence shown here is derived from an EMBL/GenBank/DDBJ whole genome shotgun (WGS) entry which is preliminary data.</text>
</comment>
<evidence type="ECO:0000313" key="4">
    <source>
        <dbReference type="Proteomes" id="UP000297914"/>
    </source>
</evidence>
<dbReference type="AlphaFoldDB" id="A0A5F0K8L6"/>
<accession>A0A5F0K8L6</accession>
<dbReference type="OrthoDB" id="6625603at2"/>
<protein>
    <submittedName>
        <fullName evidence="2">Uncharacterized protein</fullName>
    </submittedName>
</protein>
<evidence type="ECO:0000313" key="3">
    <source>
        <dbReference type="Proteomes" id="UP000297720"/>
    </source>
</evidence>
<keyword evidence="3" id="KW-1185">Reference proteome</keyword>
<name>A0A5F0K8L6_9GAMM</name>
<evidence type="ECO:0000313" key="1">
    <source>
        <dbReference type="EMBL" id="TFF73741.1"/>
    </source>
</evidence>
<evidence type="ECO:0000313" key="2">
    <source>
        <dbReference type="EMBL" id="TFF77749.1"/>
    </source>
</evidence>
<proteinExistence type="predicted"/>
<gene>
    <name evidence="1" type="ORF">DRM93_14645</name>
    <name evidence="2" type="ORF">DRM94_14645</name>
</gene>
<dbReference type="EMBL" id="QORK01000032">
    <property type="protein sequence ID" value="TFF77749.1"/>
    <property type="molecule type" value="Genomic_DNA"/>
</dbReference>
<sequence length="77" mass="8630">MLLLLDLDLCATITNSAEQVVRTVDELVGGIGKRRLVYRDTIGRYDEILVDNGVFRGFKACSISQQDFLRALLLKSL</sequence>
<reference evidence="2 4" key="1">
    <citation type="submission" date="2018-06" db="EMBL/GenBank/DDBJ databases">
        <title>Occurrence of a novel blaKPC-2- and qnrS2- harbouring IncP6 plasmid from Aeromonas taiwanensis isolates recovered from the river sediments.</title>
        <authorList>
            <person name="Zheng B."/>
            <person name="Yu X."/>
            <person name="Xiao Y."/>
        </authorList>
    </citation>
    <scope>NUCLEOTIDE SEQUENCE [LARGE SCALE GENOMIC DNA]</scope>
    <source>
        <strain evidence="1 3">1713</strain>
        <strain evidence="2 4">198</strain>
    </source>
</reference>
<dbReference type="Proteomes" id="UP000297914">
    <property type="component" value="Unassembled WGS sequence"/>
</dbReference>